<name>A0ABU3KBE2_9BACT</name>
<sequence>MVSASLKDSSFDHRLIKGLRSQAAQLRMDSVHATSSAGSGHATSCCSAADIVATLFFGVMRFHPEIPRLTTNDRFILSKGHAAPLLYAAWAAVGLYPREELSTLRQIDSDLEGHPTPRLPFVHVPTGSLGQGLSAGVGMALNAKYLDQLDYRTYVLMGDGESVEGAVWEAAEIARYYDLDNLCAIIDVNRLGQSDPTIHQHRMERYVNRWSGFGWHTIVVDGHDPASLLQAFAEAEQTLAQPTVILAKTIKGKGISFLEDQGGRHGKALKGEELENAIQELSKQIEPEILPLTNRNIPLTGEVSNSLRNKTRRSLPAYKKGDQVATRQAFGEALLAVGKAHPHVVVLDGDVKNSTHVQQFADECPDQFFESFIAEQNMIGTAMGLASCGKIPFAATFAAFLTRAHDFIRMGAIGRANIKLMGSHAGVSTGEDGPSQMGLEDIAMMATQPDTVVLYPSDAVCTHWAVQEAVAHQGMVYIRTNRPETPILYDNDESFCLGGFKVVRHTPRDLLTVVTAGVTLFETLNAQEQLERQGISVRVIDLYCVKPIDAHGLYAHISETEGRVLIVEDHYEHGGFGDAVRRALGRKSIESDHLAVRNIPRSGKSQELLDRYTLSTSSIIKRIQAMIQ</sequence>
<dbReference type="EC" id="2.2.1.1" evidence="13"/>
<dbReference type="InterPro" id="IPR005474">
    <property type="entry name" value="Transketolase_N"/>
</dbReference>
<gene>
    <name evidence="13" type="ORF">PPG34_15425</name>
</gene>
<protein>
    <submittedName>
        <fullName evidence="13">Transketolase</fullName>
        <ecNumber evidence="13">2.2.1.1</ecNumber>
    </submittedName>
</protein>
<dbReference type="SMART" id="SM00861">
    <property type="entry name" value="Transket_pyr"/>
    <property type="match status" value="1"/>
</dbReference>
<accession>A0ABU3KBE2</accession>
<keyword evidence="10" id="KW-0460">Magnesium</keyword>
<evidence type="ECO:0000256" key="1">
    <source>
        <dbReference type="ARBA" id="ARBA00001913"/>
    </source>
</evidence>
<comment type="similarity">
    <text evidence="5">Belongs to the transketolase family.</text>
</comment>
<evidence type="ECO:0000256" key="9">
    <source>
        <dbReference type="ARBA" id="ARBA00022837"/>
    </source>
</evidence>
<dbReference type="Gene3D" id="3.40.50.970">
    <property type="match status" value="2"/>
</dbReference>
<evidence type="ECO:0000256" key="2">
    <source>
        <dbReference type="ARBA" id="ARBA00001936"/>
    </source>
</evidence>
<evidence type="ECO:0000256" key="10">
    <source>
        <dbReference type="ARBA" id="ARBA00022842"/>
    </source>
</evidence>
<dbReference type="InterPro" id="IPR005475">
    <property type="entry name" value="Transketolase-like_Pyr-bd"/>
</dbReference>
<organism evidence="13 14">
    <name type="scientific">Candidatus Nitronereus thalassa</name>
    <dbReference type="NCBI Taxonomy" id="3020898"/>
    <lineage>
        <taxon>Bacteria</taxon>
        <taxon>Pseudomonadati</taxon>
        <taxon>Nitrospirota</taxon>
        <taxon>Nitrospiria</taxon>
        <taxon>Nitrospirales</taxon>
        <taxon>Nitrospiraceae</taxon>
        <taxon>Candidatus Nitronereus</taxon>
    </lineage>
</organism>
<dbReference type="Proteomes" id="UP001250932">
    <property type="component" value="Unassembled WGS sequence"/>
</dbReference>
<dbReference type="GO" id="GO:0004802">
    <property type="term" value="F:transketolase activity"/>
    <property type="evidence" value="ECO:0007669"/>
    <property type="project" value="UniProtKB-EC"/>
</dbReference>
<keyword evidence="8" id="KW-0479">Metal-binding</keyword>
<comment type="cofactor">
    <cofactor evidence="2">
        <name>Mn(2+)</name>
        <dbReference type="ChEBI" id="CHEBI:29035"/>
    </cofactor>
</comment>
<dbReference type="NCBIfam" id="NF004559">
    <property type="entry name" value="PRK05899.2-5"/>
    <property type="match status" value="1"/>
</dbReference>
<dbReference type="Pfam" id="PF02779">
    <property type="entry name" value="Transket_pyr"/>
    <property type="match status" value="1"/>
</dbReference>
<evidence type="ECO:0000256" key="8">
    <source>
        <dbReference type="ARBA" id="ARBA00022723"/>
    </source>
</evidence>
<evidence type="ECO:0000256" key="11">
    <source>
        <dbReference type="ARBA" id="ARBA00023052"/>
    </source>
</evidence>
<comment type="subunit">
    <text evidence="6">Homodimer.</text>
</comment>
<comment type="cofactor">
    <cofactor evidence="1">
        <name>Ca(2+)</name>
        <dbReference type="ChEBI" id="CHEBI:29108"/>
    </cofactor>
</comment>
<dbReference type="CDD" id="cd07033">
    <property type="entry name" value="TPP_PYR_DXS_TK_like"/>
    <property type="match status" value="1"/>
</dbReference>
<dbReference type="EMBL" id="JAQOUE010000002">
    <property type="protein sequence ID" value="MDT7043744.1"/>
    <property type="molecule type" value="Genomic_DNA"/>
</dbReference>
<dbReference type="SUPFAM" id="SSF52922">
    <property type="entry name" value="TK C-terminal domain-like"/>
    <property type="match status" value="1"/>
</dbReference>
<evidence type="ECO:0000256" key="5">
    <source>
        <dbReference type="ARBA" id="ARBA00007131"/>
    </source>
</evidence>
<feature type="domain" description="Transketolase-like pyrimidine-binding" evidence="12">
    <location>
        <begin position="324"/>
        <end position="487"/>
    </location>
</feature>
<evidence type="ECO:0000256" key="3">
    <source>
        <dbReference type="ARBA" id="ARBA00001946"/>
    </source>
</evidence>
<dbReference type="InterPro" id="IPR051424">
    <property type="entry name" value="Transketolase-like"/>
</dbReference>
<evidence type="ECO:0000256" key="6">
    <source>
        <dbReference type="ARBA" id="ARBA00011738"/>
    </source>
</evidence>
<keyword evidence="9" id="KW-0106">Calcium</keyword>
<comment type="cofactor">
    <cofactor evidence="3">
        <name>Mg(2+)</name>
        <dbReference type="ChEBI" id="CHEBI:18420"/>
    </cofactor>
</comment>
<dbReference type="CDD" id="cd02012">
    <property type="entry name" value="TPP_TK"/>
    <property type="match status" value="1"/>
</dbReference>
<dbReference type="Pfam" id="PF02780">
    <property type="entry name" value="Transketolase_C"/>
    <property type="match status" value="1"/>
</dbReference>
<dbReference type="InterPro" id="IPR033248">
    <property type="entry name" value="Transketolase_C"/>
</dbReference>
<dbReference type="PANTHER" id="PTHR43195">
    <property type="entry name" value="TRANSKETOLASE"/>
    <property type="match status" value="1"/>
</dbReference>
<dbReference type="SUPFAM" id="SSF52518">
    <property type="entry name" value="Thiamin diphosphate-binding fold (THDP-binding)"/>
    <property type="match status" value="2"/>
</dbReference>
<dbReference type="InterPro" id="IPR020826">
    <property type="entry name" value="Transketolase_BS"/>
</dbReference>
<dbReference type="RefSeq" id="WP_313834337.1">
    <property type="nucleotide sequence ID" value="NZ_JAQOUE010000002.1"/>
</dbReference>
<comment type="caution">
    <text evidence="13">The sequence shown here is derived from an EMBL/GenBank/DDBJ whole genome shotgun (WGS) entry which is preliminary data.</text>
</comment>
<dbReference type="PROSITE" id="PS00802">
    <property type="entry name" value="TRANSKETOLASE_2"/>
    <property type="match status" value="1"/>
</dbReference>
<dbReference type="Gene3D" id="3.40.50.920">
    <property type="match status" value="1"/>
</dbReference>
<evidence type="ECO:0000313" key="13">
    <source>
        <dbReference type="EMBL" id="MDT7043744.1"/>
    </source>
</evidence>
<proteinExistence type="inferred from homology"/>
<evidence type="ECO:0000256" key="7">
    <source>
        <dbReference type="ARBA" id="ARBA00022679"/>
    </source>
</evidence>
<evidence type="ECO:0000259" key="12">
    <source>
        <dbReference type="SMART" id="SM00861"/>
    </source>
</evidence>
<comment type="cofactor">
    <cofactor evidence="4">
        <name>thiamine diphosphate</name>
        <dbReference type="ChEBI" id="CHEBI:58937"/>
    </cofactor>
</comment>
<dbReference type="InterPro" id="IPR009014">
    <property type="entry name" value="Transketo_C/PFOR_II"/>
</dbReference>
<dbReference type="InterPro" id="IPR029061">
    <property type="entry name" value="THDP-binding"/>
</dbReference>
<keyword evidence="7 13" id="KW-0808">Transferase</keyword>
<dbReference type="PANTHER" id="PTHR43195:SF1">
    <property type="entry name" value="FI06132P-RELATED"/>
    <property type="match status" value="1"/>
</dbReference>
<reference evidence="13 14" key="1">
    <citation type="journal article" date="2023" name="ISME J.">
        <title>Cultivation and genomic characterization of novel and ubiquitous marine nitrite-oxidizing bacteria from the Nitrospirales.</title>
        <authorList>
            <person name="Mueller A.J."/>
            <person name="Daebeler A."/>
            <person name="Herbold C.W."/>
            <person name="Kirkegaard R.H."/>
            <person name="Daims H."/>
        </authorList>
    </citation>
    <scope>NUCLEOTIDE SEQUENCE [LARGE SCALE GENOMIC DNA]</scope>
    <source>
        <strain evidence="13 14">EB</strain>
    </source>
</reference>
<keyword evidence="11" id="KW-0786">Thiamine pyrophosphate</keyword>
<dbReference type="Pfam" id="PF00456">
    <property type="entry name" value="Transketolase_N"/>
    <property type="match status" value="1"/>
</dbReference>
<evidence type="ECO:0000256" key="4">
    <source>
        <dbReference type="ARBA" id="ARBA00001964"/>
    </source>
</evidence>
<evidence type="ECO:0000313" key="14">
    <source>
        <dbReference type="Proteomes" id="UP001250932"/>
    </source>
</evidence>
<keyword evidence="14" id="KW-1185">Reference proteome</keyword>